<reference evidence="2 3" key="1">
    <citation type="submission" date="2018-09" db="EMBL/GenBank/DDBJ databases">
        <title>YIM PH 21725 draft genome.</title>
        <authorList>
            <person name="Miao C."/>
        </authorList>
    </citation>
    <scope>NUCLEOTIDE SEQUENCE [LARGE SCALE GENOMIC DNA]</scope>
    <source>
        <strain evidence="3">YIM PH21725</strain>
    </source>
</reference>
<dbReference type="RefSeq" id="WP_120022107.1">
    <property type="nucleotide sequence ID" value="NZ_QZFV01000060.1"/>
</dbReference>
<dbReference type="AlphaFoldDB" id="A0A419I9I9"/>
<dbReference type="Proteomes" id="UP000285112">
    <property type="component" value="Unassembled WGS sequence"/>
</dbReference>
<dbReference type="Gene3D" id="3.30.70.100">
    <property type="match status" value="1"/>
</dbReference>
<evidence type="ECO:0000313" key="2">
    <source>
        <dbReference type="EMBL" id="RJQ89284.1"/>
    </source>
</evidence>
<dbReference type="SUPFAM" id="SSF54909">
    <property type="entry name" value="Dimeric alpha+beta barrel"/>
    <property type="match status" value="1"/>
</dbReference>
<gene>
    <name evidence="2" type="ORF">D5S19_04770</name>
</gene>
<dbReference type="GO" id="GO:0004497">
    <property type="term" value="F:monooxygenase activity"/>
    <property type="evidence" value="ECO:0007669"/>
    <property type="project" value="UniProtKB-KW"/>
</dbReference>
<dbReference type="OrthoDB" id="9798157at2"/>
<protein>
    <submittedName>
        <fullName evidence="2">Antibiotic biosynthesis monooxygenase</fullName>
    </submittedName>
</protein>
<name>A0A419I9I9_9PSEU</name>
<sequence length="97" mass="11066">MVTEIAQIEVEAGQEKSFERAVADALPLFDRAEGCHGARLCRSVEFPQRYRLLVDWETVEHHMVRFRESPDFARWRALAGPFFATPPAVEHVSTVVP</sequence>
<dbReference type="InterPro" id="IPR011008">
    <property type="entry name" value="Dimeric_a/b-barrel"/>
</dbReference>
<evidence type="ECO:0000259" key="1">
    <source>
        <dbReference type="PROSITE" id="PS51725"/>
    </source>
</evidence>
<dbReference type="InterPro" id="IPR007138">
    <property type="entry name" value="ABM_dom"/>
</dbReference>
<dbReference type="PROSITE" id="PS51725">
    <property type="entry name" value="ABM"/>
    <property type="match status" value="1"/>
</dbReference>
<dbReference type="EMBL" id="QZFV01000060">
    <property type="protein sequence ID" value="RJQ89284.1"/>
    <property type="molecule type" value="Genomic_DNA"/>
</dbReference>
<organism evidence="2 3">
    <name type="scientific">Amycolatopsis panacis</name>
    <dbReference type="NCBI Taxonomy" id="2340917"/>
    <lineage>
        <taxon>Bacteria</taxon>
        <taxon>Bacillati</taxon>
        <taxon>Actinomycetota</taxon>
        <taxon>Actinomycetes</taxon>
        <taxon>Pseudonocardiales</taxon>
        <taxon>Pseudonocardiaceae</taxon>
        <taxon>Amycolatopsis</taxon>
    </lineage>
</organism>
<feature type="domain" description="ABM" evidence="1">
    <location>
        <begin position="2"/>
        <end position="92"/>
    </location>
</feature>
<proteinExistence type="predicted"/>
<keyword evidence="2" id="KW-0503">Monooxygenase</keyword>
<keyword evidence="2" id="KW-0560">Oxidoreductase</keyword>
<keyword evidence="3" id="KW-1185">Reference proteome</keyword>
<evidence type="ECO:0000313" key="3">
    <source>
        <dbReference type="Proteomes" id="UP000285112"/>
    </source>
</evidence>
<comment type="caution">
    <text evidence="2">The sequence shown here is derived from an EMBL/GenBank/DDBJ whole genome shotgun (WGS) entry which is preliminary data.</text>
</comment>
<dbReference type="Pfam" id="PF03992">
    <property type="entry name" value="ABM"/>
    <property type="match status" value="1"/>
</dbReference>
<accession>A0A419I9I9</accession>